<reference evidence="3" key="1">
    <citation type="submission" date="2022-03" db="EMBL/GenBank/DDBJ databases">
        <authorList>
            <person name="Alioto T."/>
            <person name="Alioto T."/>
            <person name="Gomez Garrido J."/>
        </authorList>
    </citation>
    <scope>NUCLEOTIDE SEQUENCE</scope>
</reference>
<dbReference type="InterPro" id="IPR026702">
    <property type="entry name" value="CCDC83"/>
</dbReference>
<dbReference type="PANTHER" id="PTHR21468:SF1">
    <property type="entry name" value="COILED-COIL DOMAIN-CONTAINING PROTEIN 83"/>
    <property type="match status" value="1"/>
</dbReference>
<sequence length="396" mass="46870">MGKKDKKEGKKGKKKKKQSKTKETEKISTAEEILTFQIQIKEKELQELRAEFKEVEEKNIRYKERNERLKAEQLGHIKNLMKEAKAQEQELAKKEVVNREQVEMEIKKKWEYIREKERMLEELRTEINRLEEETMERECERDYFLEYKNVVSIEHAKQIYLLENKMKAMTQNLWEVSEYFRKNLESTKAAIAIRTKKSINVEKELAAENAVKQIDMESRREIKENDWLKKEVVIYAKGVEELENLVCKIEQENLEIISRLFECRLRSVNLLRNAFMTQPGSLESQEESAESEVKANLEPERSDIPAGVDNIVCPADIPSEEDSFIPPEFQQLMHKQEQDFQEPEHWEKKLLRIEGQTIPIHHDDVQRMDLGQKSPGVQSRSKWPVTPKMIRSAIPQ</sequence>
<feature type="region of interest" description="Disordered" evidence="2">
    <location>
        <begin position="1"/>
        <end position="26"/>
    </location>
</feature>
<dbReference type="AlphaFoldDB" id="A0AAD1R7P2"/>
<feature type="coiled-coil region" evidence="1">
    <location>
        <begin position="31"/>
        <end position="140"/>
    </location>
</feature>
<evidence type="ECO:0000256" key="2">
    <source>
        <dbReference type="SAM" id="MobiDB-lite"/>
    </source>
</evidence>
<organism evidence="3 4">
    <name type="scientific">Pelobates cultripes</name>
    <name type="common">Western spadefoot toad</name>
    <dbReference type="NCBI Taxonomy" id="61616"/>
    <lineage>
        <taxon>Eukaryota</taxon>
        <taxon>Metazoa</taxon>
        <taxon>Chordata</taxon>
        <taxon>Craniata</taxon>
        <taxon>Vertebrata</taxon>
        <taxon>Euteleostomi</taxon>
        <taxon>Amphibia</taxon>
        <taxon>Batrachia</taxon>
        <taxon>Anura</taxon>
        <taxon>Pelobatoidea</taxon>
        <taxon>Pelobatidae</taxon>
        <taxon>Pelobates</taxon>
    </lineage>
</organism>
<accession>A0AAD1R7P2</accession>
<feature type="region of interest" description="Disordered" evidence="2">
    <location>
        <begin position="369"/>
        <end position="396"/>
    </location>
</feature>
<dbReference type="PANTHER" id="PTHR21468">
    <property type="entry name" value="HSD9"/>
    <property type="match status" value="1"/>
</dbReference>
<evidence type="ECO:0008006" key="5">
    <source>
        <dbReference type="Google" id="ProtNLM"/>
    </source>
</evidence>
<keyword evidence="4" id="KW-1185">Reference proteome</keyword>
<dbReference type="EMBL" id="OW240912">
    <property type="protein sequence ID" value="CAH2225607.1"/>
    <property type="molecule type" value="Genomic_DNA"/>
</dbReference>
<protein>
    <recommendedName>
        <fullName evidence="5">Coiled-coil domain-containing protein 83</fullName>
    </recommendedName>
</protein>
<dbReference type="Proteomes" id="UP001295444">
    <property type="component" value="Chromosome 01"/>
</dbReference>
<evidence type="ECO:0000313" key="3">
    <source>
        <dbReference type="EMBL" id="CAH2225607.1"/>
    </source>
</evidence>
<keyword evidence="1" id="KW-0175">Coiled coil</keyword>
<evidence type="ECO:0000313" key="4">
    <source>
        <dbReference type="Proteomes" id="UP001295444"/>
    </source>
</evidence>
<name>A0AAD1R7P2_PELCU</name>
<evidence type="ECO:0000256" key="1">
    <source>
        <dbReference type="SAM" id="Coils"/>
    </source>
</evidence>
<proteinExistence type="predicted"/>
<feature type="compositionally biased region" description="Basic residues" evidence="2">
    <location>
        <begin position="9"/>
        <end position="19"/>
    </location>
</feature>
<gene>
    <name evidence="3" type="ORF">PECUL_23A062415</name>
</gene>